<dbReference type="Pfam" id="PF00339">
    <property type="entry name" value="Arrestin_N"/>
    <property type="match status" value="1"/>
</dbReference>
<dbReference type="Gene3D" id="2.60.40.640">
    <property type="match status" value="2"/>
</dbReference>
<proteinExistence type="inferred from homology"/>
<dbReference type="GO" id="GO:0005737">
    <property type="term" value="C:cytoplasm"/>
    <property type="evidence" value="ECO:0007669"/>
    <property type="project" value="TreeGrafter"/>
</dbReference>
<dbReference type="InterPro" id="IPR014752">
    <property type="entry name" value="Arrestin-like_C"/>
</dbReference>
<dbReference type="AlphaFoldDB" id="A0A914WQ52"/>
<feature type="region of interest" description="Disordered" evidence="2">
    <location>
        <begin position="347"/>
        <end position="370"/>
    </location>
</feature>
<evidence type="ECO:0000313" key="5">
    <source>
        <dbReference type="WBParaSite" id="PSAMB.scaffold4738size13680.g25058.t2"/>
    </source>
</evidence>
<reference evidence="5" key="1">
    <citation type="submission" date="2022-11" db="UniProtKB">
        <authorList>
            <consortium name="WormBaseParasite"/>
        </authorList>
    </citation>
    <scope>IDENTIFICATION</scope>
</reference>
<evidence type="ECO:0000256" key="2">
    <source>
        <dbReference type="SAM" id="MobiDB-lite"/>
    </source>
</evidence>
<dbReference type="Pfam" id="PF02752">
    <property type="entry name" value="Arrestin_C"/>
    <property type="match status" value="1"/>
</dbReference>
<organism evidence="4 5">
    <name type="scientific">Plectus sambesii</name>
    <dbReference type="NCBI Taxonomy" id="2011161"/>
    <lineage>
        <taxon>Eukaryota</taxon>
        <taxon>Metazoa</taxon>
        <taxon>Ecdysozoa</taxon>
        <taxon>Nematoda</taxon>
        <taxon>Chromadorea</taxon>
        <taxon>Plectida</taxon>
        <taxon>Plectina</taxon>
        <taxon>Plectoidea</taxon>
        <taxon>Plectidae</taxon>
        <taxon>Plectus</taxon>
    </lineage>
</organism>
<dbReference type="SMART" id="SM01017">
    <property type="entry name" value="Arrestin_C"/>
    <property type="match status" value="1"/>
</dbReference>
<protein>
    <submittedName>
        <fullName evidence="5">Arrestin C-terminal-like domain-containing protein</fullName>
    </submittedName>
</protein>
<evidence type="ECO:0000313" key="4">
    <source>
        <dbReference type="Proteomes" id="UP000887566"/>
    </source>
</evidence>
<dbReference type="PANTHER" id="PTHR11188">
    <property type="entry name" value="ARRESTIN DOMAIN CONTAINING PROTEIN"/>
    <property type="match status" value="1"/>
</dbReference>
<sequence>MVKVDLFDVVFLNKHNVFEAGQELKGYIVVQLSQAIKVEDLRLKVKGKAQTQWSTHRGKTSTAYMGEEVYFDADLPLDYMKEFPDGHLSAGRHEVPFSYPLDAKLPSSYESAQGHIRYLCAATLKRPKLKFDLHVKRLFTVMAREDLNKIPLAKDPVELTANEEIMCCFASRGIVSVTISMNRRGFVPGEFLPLIIKVRNNSRKDVDVLQMRLKQYISYYGDTTFAGFKGRNDVTKEIIRIDRALNTAPGDEMTLDDLKFQIPSLPPSMSGCDIIDIRYGLKIDISSFIRLELPIIIGTVPVRAMPASKSVDDLDEYDSIGSDDTDMPSMTTPPQCGYRVSVTGPFRLNNDGNDDDDGGGGGDNNSEGTFGDREFAPVYAYYGADADVDAPAKATRRKKDCGLHEVDMCICD</sequence>
<comment type="similarity">
    <text evidence="1">Belongs to the arrestin family.</text>
</comment>
<evidence type="ECO:0000259" key="3">
    <source>
        <dbReference type="SMART" id="SM01017"/>
    </source>
</evidence>
<name>A0A914WQ52_9BILA</name>
<dbReference type="PANTHER" id="PTHR11188:SF176">
    <property type="entry name" value="ARRESTIN DOMAIN-CONTAINING PROTEIN 1"/>
    <property type="match status" value="1"/>
</dbReference>
<accession>A0A914WQ52</accession>
<keyword evidence="4" id="KW-1185">Reference proteome</keyword>
<dbReference type="Proteomes" id="UP000887566">
    <property type="component" value="Unplaced"/>
</dbReference>
<dbReference type="InterPro" id="IPR014756">
    <property type="entry name" value="Ig_E-set"/>
</dbReference>
<dbReference type="WBParaSite" id="PSAMB.scaffold4738size13680.g25058.t2">
    <property type="protein sequence ID" value="PSAMB.scaffold4738size13680.g25058.t2"/>
    <property type="gene ID" value="PSAMB.scaffold4738size13680.g25058"/>
</dbReference>
<dbReference type="InterPro" id="IPR011022">
    <property type="entry name" value="Arrestin_C-like"/>
</dbReference>
<dbReference type="SUPFAM" id="SSF81296">
    <property type="entry name" value="E set domains"/>
    <property type="match status" value="2"/>
</dbReference>
<evidence type="ECO:0000256" key="1">
    <source>
        <dbReference type="ARBA" id="ARBA00005298"/>
    </source>
</evidence>
<feature type="domain" description="Arrestin C-terminal-like" evidence="3">
    <location>
        <begin position="171"/>
        <end position="302"/>
    </location>
</feature>
<dbReference type="InterPro" id="IPR050357">
    <property type="entry name" value="Arrestin_domain-protein"/>
</dbReference>
<dbReference type="InterPro" id="IPR011021">
    <property type="entry name" value="Arrestin-like_N"/>
</dbReference>
<dbReference type="GO" id="GO:0015031">
    <property type="term" value="P:protein transport"/>
    <property type="evidence" value="ECO:0007669"/>
    <property type="project" value="TreeGrafter"/>
</dbReference>